<accession>A0ABP0CLE0</accession>
<dbReference type="EMBL" id="CAWUHC010000098">
    <property type="protein sequence ID" value="CAK7231875.1"/>
    <property type="molecule type" value="Genomic_DNA"/>
</dbReference>
<comment type="function">
    <text evidence="7">RNA helicase.</text>
</comment>
<dbReference type="InterPro" id="IPR011545">
    <property type="entry name" value="DEAD/DEAH_box_helicase_dom"/>
</dbReference>
<feature type="domain" description="Helicase C-terminal" evidence="10">
    <location>
        <begin position="385"/>
        <end position="555"/>
    </location>
</feature>
<dbReference type="PANTHER" id="PTHR24031">
    <property type="entry name" value="RNA HELICASE"/>
    <property type="match status" value="1"/>
</dbReference>
<evidence type="ECO:0000256" key="2">
    <source>
        <dbReference type="ARBA" id="ARBA00022801"/>
    </source>
</evidence>
<dbReference type="CDD" id="cd17964">
    <property type="entry name" value="DEADc_MSS116"/>
    <property type="match status" value="1"/>
</dbReference>
<keyword evidence="4 6" id="KW-0067">ATP-binding</keyword>
<keyword evidence="1 6" id="KW-0547">Nucleotide-binding</keyword>
<dbReference type="Pfam" id="PF00271">
    <property type="entry name" value="Helicase_C"/>
    <property type="match status" value="1"/>
</dbReference>
<dbReference type="SMART" id="SM00487">
    <property type="entry name" value="DEXDc"/>
    <property type="match status" value="1"/>
</dbReference>
<comment type="caution">
    <text evidence="11">The sequence shown here is derived from an EMBL/GenBank/DDBJ whole genome shotgun (WGS) entry which is preliminary data.</text>
</comment>
<reference evidence="11 12" key="1">
    <citation type="submission" date="2024-01" db="EMBL/GenBank/DDBJ databases">
        <authorList>
            <person name="Allen C."/>
            <person name="Tagirdzhanova G."/>
        </authorList>
    </citation>
    <scope>NUCLEOTIDE SEQUENCE [LARGE SCALE GENOMIC DNA]</scope>
</reference>
<dbReference type="CDD" id="cd18787">
    <property type="entry name" value="SF2_C_DEAD"/>
    <property type="match status" value="1"/>
</dbReference>
<comment type="domain">
    <text evidence="7">The Q motif is unique to and characteristic of the DEAD box family of RNA helicases and controls ATP binding and hydrolysis.</text>
</comment>
<evidence type="ECO:0000256" key="1">
    <source>
        <dbReference type="ARBA" id="ARBA00022741"/>
    </source>
</evidence>
<dbReference type="PROSITE" id="PS51194">
    <property type="entry name" value="HELICASE_CTER"/>
    <property type="match status" value="1"/>
</dbReference>
<sequence>MADAHQGRNSHRGPRRDNRGNGGNRGGDGGGGGGGGGGGSGGGRNRRGGRRGQGGRGGGGGGNNAPANGNTGIPDSLSTLKPFPPPMPEGGISSGGISGVATPMLSEAVPSDTPRFADLNANGSIVDPILIETITHDLKFEHMMPVQAATIHELLPPKRADGLVQAKTGTGKTIAFLLPAIQTMLNKQKQFGSARGGPSTRQNNHISLLVMAPTRELAMQIAKEAKNLLQRMPAYHVCIAVGGTNKDREEREILAGCDILVSTPGRMLDHVSGTPAIQDALAQLDTLVLDEADRLLDMGFLPDLKKIVACLPDKVSSKRQGMLFSATVPSHVAQVASLVLSPGYKSISTIPKGEVSTHARVTQLLIEVPAFSDLAPALVGAIRHELQQQNAGTFKAIVFAQTAALADFYGYLLSNLPDMPPSWTLHARHTQSKRTNVTNAFRGAATGILVATDVVARGMDFPAVTTVFQVGIPMDKESYIHRLGRTARGAAGSDPSNPAGPDANSAVAESGRGVFLVAAIESYFPTRILREINFVREAPDLSCMEQLGPIIDRMDEAMVGKIYQAWLGYYNGHMKGMRWDKTLLVAAANEFARDGLHAVSTPAIQKSTVGKMGLRGTPGLVVVADAQRQHRGGGGGGGGGGGRGGGGRSGGRGGRN</sequence>
<comment type="catalytic activity">
    <reaction evidence="7">
        <text>ATP + H2O = ADP + phosphate + H(+)</text>
        <dbReference type="Rhea" id="RHEA:13065"/>
        <dbReference type="ChEBI" id="CHEBI:15377"/>
        <dbReference type="ChEBI" id="CHEBI:15378"/>
        <dbReference type="ChEBI" id="CHEBI:30616"/>
        <dbReference type="ChEBI" id="CHEBI:43474"/>
        <dbReference type="ChEBI" id="CHEBI:456216"/>
        <dbReference type="EC" id="3.6.4.13"/>
    </reaction>
</comment>
<dbReference type="InterPro" id="IPR027417">
    <property type="entry name" value="P-loop_NTPase"/>
</dbReference>
<dbReference type="SUPFAM" id="SSF52540">
    <property type="entry name" value="P-loop containing nucleoside triphosphate hydrolases"/>
    <property type="match status" value="2"/>
</dbReference>
<keyword evidence="12" id="KW-1185">Reference proteome</keyword>
<gene>
    <name evidence="11" type="ORF">SBRCBS47491_008077</name>
</gene>
<dbReference type="InterPro" id="IPR001650">
    <property type="entry name" value="Helicase_C-like"/>
</dbReference>
<evidence type="ECO:0000256" key="5">
    <source>
        <dbReference type="ARBA" id="ARBA00022884"/>
    </source>
</evidence>
<feature type="compositionally biased region" description="Gly residues" evidence="8">
    <location>
        <begin position="20"/>
        <end position="43"/>
    </location>
</feature>
<keyword evidence="5 7" id="KW-0694">RNA-binding</keyword>
<feature type="region of interest" description="Disordered" evidence="8">
    <location>
        <begin position="1"/>
        <end position="96"/>
    </location>
</feature>
<feature type="compositionally biased region" description="Gly residues" evidence="8">
    <location>
        <begin position="632"/>
        <end position="656"/>
    </location>
</feature>
<dbReference type="Gene3D" id="3.40.50.300">
    <property type="entry name" value="P-loop containing nucleotide triphosphate hydrolases"/>
    <property type="match status" value="2"/>
</dbReference>
<evidence type="ECO:0000313" key="11">
    <source>
        <dbReference type="EMBL" id="CAK7231875.1"/>
    </source>
</evidence>
<dbReference type="Proteomes" id="UP001642406">
    <property type="component" value="Unassembled WGS sequence"/>
</dbReference>
<comment type="similarity">
    <text evidence="6">Belongs to the DEAD box helicase family.</text>
</comment>
<dbReference type="EC" id="3.6.4.13" evidence="7"/>
<dbReference type="InterPro" id="IPR000629">
    <property type="entry name" value="RNA-helicase_DEAD-box_CS"/>
</dbReference>
<dbReference type="PROSITE" id="PS00039">
    <property type="entry name" value="DEAD_ATP_HELICASE"/>
    <property type="match status" value="1"/>
</dbReference>
<protein>
    <recommendedName>
        <fullName evidence="7">ATP-dependent RNA helicase</fullName>
        <ecNumber evidence="7">3.6.4.13</ecNumber>
    </recommendedName>
</protein>
<evidence type="ECO:0000256" key="7">
    <source>
        <dbReference type="RuleBase" id="RU365068"/>
    </source>
</evidence>
<dbReference type="InterPro" id="IPR014001">
    <property type="entry name" value="Helicase_ATP-bd"/>
</dbReference>
<proteinExistence type="inferred from homology"/>
<feature type="compositionally biased region" description="Gly residues" evidence="8">
    <location>
        <begin position="51"/>
        <end position="63"/>
    </location>
</feature>
<organism evidence="11 12">
    <name type="scientific">Sporothrix bragantina</name>
    <dbReference type="NCBI Taxonomy" id="671064"/>
    <lineage>
        <taxon>Eukaryota</taxon>
        <taxon>Fungi</taxon>
        <taxon>Dikarya</taxon>
        <taxon>Ascomycota</taxon>
        <taxon>Pezizomycotina</taxon>
        <taxon>Sordariomycetes</taxon>
        <taxon>Sordariomycetidae</taxon>
        <taxon>Ophiostomatales</taxon>
        <taxon>Ophiostomataceae</taxon>
        <taxon>Sporothrix</taxon>
    </lineage>
</organism>
<evidence type="ECO:0000259" key="10">
    <source>
        <dbReference type="PROSITE" id="PS51194"/>
    </source>
</evidence>
<keyword evidence="2 6" id="KW-0378">Hydrolase</keyword>
<dbReference type="PROSITE" id="PS51192">
    <property type="entry name" value="HELICASE_ATP_BIND_1"/>
    <property type="match status" value="1"/>
</dbReference>
<feature type="region of interest" description="Disordered" evidence="8">
    <location>
        <begin position="628"/>
        <end position="656"/>
    </location>
</feature>
<evidence type="ECO:0000256" key="6">
    <source>
        <dbReference type="RuleBase" id="RU000492"/>
    </source>
</evidence>
<dbReference type="Pfam" id="PF00270">
    <property type="entry name" value="DEAD"/>
    <property type="match status" value="1"/>
</dbReference>
<evidence type="ECO:0000313" key="12">
    <source>
        <dbReference type="Proteomes" id="UP001642406"/>
    </source>
</evidence>
<evidence type="ECO:0000256" key="8">
    <source>
        <dbReference type="SAM" id="MobiDB-lite"/>
    </source>
</evidence>
<dbReference type="SMART" id="SM00490">
    <property type="entry name" value="HELICc"/>
    <property type="match status" value="1"/>
</dbReference>
<evidence type="ECO:0000259" key="9">
    <source>
        <dbReference type="PROSITE" id="PS51192"/>
    </source>
</evidence>
<evidence type="ECO:0000256" key="3">
    <source>
        <dbReference type="ARBA" id="ARBA00022806"/>
    </source>
</evidence>
<feature type="domain" description="Helicase ATP-binding" evidence="9">
    <location>
        <begin position="153"/>
        <end position="346"/>
    </location>
</feature>
<evidence type="ECO:0000256" key="4">
    <source>
        <dbReference type="ARBA" id="ARBA00022840"/>
    </source>
</evidence>
<name>A0ABP0CLE0_9PEZI</name>
<keyword evidence="3 6" id="KW-0347">Helicase</keyword>